<keyword evidence="1" id="KW-0472">Membrane</keyword>
<feature type="transmembrane region" description="Helical" evidence="1">
    <location>
        <begin position="17"/>
        <end position="39"/>
    </location>
</feature>
<reference evidence="3" key="1">
    <citation type="submission" date="2017-09" db="EMBL/GenBank/DDBJ databases">
        <title>Depth-based differentiation of microbial function through sediment-hosted aquifers and enrichment of novel symbionts in the deep terrestrial subsurface.</title>
        <authorList>
            <person name="Probst A.J."/>
            <person name="Ladd B."/>
            <person name="Jarett J.K."/>
            <person name="Geller-Mcgrath D.E."/>
            <person name="Sieber C.M.K."/>
            <person name="Emerson J.B."/>
            <person name="Anantharaman K."/>
            <person name="Thomas B.C."/>
            <person name="Malmstrom R."/>
            <person name="Stieglmeier M."/>
            <person name="Klingl A."/>
            <person name="Woyke T."/>
            <person name="Ryan C.M."/>
            <person name="Banfield J.F."/>
        </authorList>
    </citation>
    <scope>NUCLEOTIDE SEQUENCE [LARGE SCALE GENOMIC DNA]</scope>
</reference>
<sequence>MTLFEQGKKVFNSTAKIIFSVTLSIVIIIGSAFFLTAPLHTLSLWRMERAVASSIQHPAETSLVERFSFLGSRYIDDAECTYAVGEIRSTNLSIQELLSRYENNTVSIFGFTRRMPVYVLIIDEETLTPIGEPTRDWIDDFVERFNTNEADIIYYLVYLYEPGRSDIGDYRCLEQGL</sequence>
<organism evidence="2 3">
    <name type="scientific">Candidatus Harrisonbacteria bacterium CG10_big_fil_rev_8_21_14_0_10_49_15</name>
    <dbReference type="NCBI Taxonomy" id="1974587"/>
    <lineage>
        <taxon>Bacteria</taxon>
        <taxon>Candidatus Harrisoniibacteriota</taxon>
    </lineage>
</organism>
<dbReference type="AlphaFoldDB" id="A0A2H0UN33"/>
<name>A0A2H0UN33_9BACT</name>
<comment type="caution">
    <text evidence="2">The sequence shown here is derived from an EMBL/GenBank/DDBJ whole genome shotgun (WGS) entry which is preliminary data.</text>
</comment>
<gene>
    <name evidence="2" type="ORF">COU11_01710</name>
</gene>
<protein>
    <submittedName>
        <fullName evidence="2">Uncharacterized protein</fullName>
    </submittedName>
</protein>
<evidence type="ECO:0000256" key="1">
    <source>
        <dbReference type="SAM" id="Phobius"/>
    </source>
</evidence>
<dbReference type="Proteomes" id="UP000229526">
    <property type="component" value="Unassembled WGS sequence"/>
</dbReference>
<proteinExistence type="predicted"/>
<dbReference type="EMBL" id="PFBD01000017">
    <property type="protein sequence ID" value="PIR87175.1"/>
    <property type="molecule type" value="Genomic_DNA"/>
</dbReference>
<keyword evidence="1" id="KW-0812">Transmembrane</keyword>
<evidence type="ECO:0000313" key="2">
    <source>
        <dbReference type="EMBL" id="PIR87175.1"/>
    </source>
</evidence>
<evidence type="ECO:0000313" key="3">
    <source>
        <dbReference type="Proteomes" id="UP000229526"/>
    </source>
</evidence>
<keyword evidence="1" id="KW-1133">Transmembrane helix</keyword>
<accession>A0A2H0UN33</accession>